<sequence length="121" mass="12979">MILSRSLKAFGSEGFAQVLKEEVSGLGSGVLPLQQGLRTGSNSLDGGLEIMVLRSKEAPAILRVRIGIFYQSIVAGCACADDPTPVNENTEYCEVDVEIDRRDGRARFNLVDDGSSENSEA</sequence>
<keyword evidence="2" id="KW-1185">Reference proteome</keyword>
<dbReference type="AlphaFoldDB" id="W8KGA4"/>
<name>W8KGA4_9GAMM</name>
<keyword evidence="1" id="KW-0808">Transferase</keyword>
<dbReference type="PATRIC" id="fig|1354791.3.peg.828"/>
<dbReference type="GO" id="GO:0008483">
    <property type="term" value="F:transaminase activity"/>
    <property type="evidence" value="ECO:0007669"/>
    <property type="project" value="UniProtKB-KW"/>
</dbReference>
<dbReference type="HOGENOM" id="CLU_2119871_0_0_6"/>
<dbReference type="EMBL" id="CP007268">
    <property type="protein sequence ID" value="AHK78183.1"/>
    <property type="molecule type" value="Genomic_DNA"/>
</dbReference>
<accession>W8KGA4</accession>
<evidence type="ECO:0000313" key="1">
    <source>
        <dbReference type="EMBL" id="AHK78183.1"/>
    </source>
</evidence>
<dbReference type="Proteomes" id="UP000019442">
    <property type="component" value="Chromosome"/>
</dbReference>
<gene>
    <name evidence="1" type="ORF">M911_02230</name>
</gene>
<dbReference type="KEGG" id="hhc:M911_02230"/>
<evidence type="ECO:0000313" key="2">
    <source>
        <dbReference type="Proteomes" id="UP000019442"/>
    </source>
</evidence>
<protein>
    <submittedName>
        <fullName evidence="1">Glucosamine--fructose-6-phosphate aminotransferase</fullName>
    </submittedName>
</protein>
<reference evidence="1 2" key="1">
    <citation type="journal article" date="2014" name="J Genomics">
        <title>Draft Genome Sequence of the Extremely Halophilic Phototrophic Purple Sulfur Bacterium Halorhodospira halochloris.</title>
        <authorList>
            <person name="Singh K.S."/>
            <person name="Kirksey J."/>
            <person name="Hoff W.D."/>
            <person name="Deole R."/>
        </authorList>
    </citation>
    <scope>NUCLEOTIDE SEQUENCE [LARGE SCALE GENOMIC DNA]</scope>
    <source>
        <strain evidence="1 2">A</strain>
    </source>
</reference>
<reference evidence="2" key="2">
    <citation type="submission" date="2014-02" db="EMBL/GenBank/DDBJ databases">
        <title>Draft Genome Sequence of extremely halophilic bacteria Halorhodospira halochloris.</title>
        <authorList>
            <person name="Singh K.S."/>
        </authorList>
    </citation>
    <scope>NUCLEOTIDE SEQUENCE [LARGE SCALE GENOMIC DNA]</scope>
    <source>
        <strain evidence="2">A</strain>
    </source>
</reference>
<organism evidence="1 2">
    <name type="scientific">Ectothiorhodospira haloalkaliphila</name>
    <dbReference type="NCBI Taxonomy" id="421628"/>
    <lineage>
        <taxon>Bacteria</taxon>
        <taxon>Pseudomonadati</taxon>
        <taxon>Pseudomonadota</taxon>
        <taxon>Gammaproteobacteria</taxon>
        <taxon>Chromatiales</taxon>
        <taxon>Ectothiorhodospiraceae</taxon>
        <taxon>Ectothiorhodospira</taxon>
    </lineage>
</organism>
<keyword evidence="1" id="KW-0032">Aminotransferase</keyword>
<proteinExistence type="predicted"/>